<organism evidence="4 5">
    <name type="scientific">Aciditerrimonas ferrireducens</name>
    <dbReference type="NCBI Taxonomy" id="667306"/>
    <lineage>
        <taxon>Bacteria</taxon>
        <taxon>Bacillati</taxon>
        <taxon>Actinomycetota</taxon>
        <taxon>Acidimicrobiia</taxon>
        <taxon>Acidimicrobiales</taxon>
        <taxon>Acidimicrobiaceae</taxon>
        <taxon>Aciditerrimonas</taxon>
    </lineage>
</organism>
<dbReference type="PANTHER" id="PTHR44757:SF2">
    <property type="entry name" value="BIOFILM ARCHITECTURE MAINTENANCE PROTEIN MBAA"/>
    <property type="match status" value="1"/>
</dbReference>
<keyword evidence="4" id="KW-0548">Nucleotidyltransferase</keyword>
<dbReference type="SMART" id="SM00267">
    <property type="entry name" value="GGDEF"/>
    <property type="match status" value="1"/>
</dbReference>
<dbReference type="Pfam" id="PF00990">
    <property type="entry name" value="GGDEF"/>
    <property type="match status" value="1"/>
</dbReference>
<dbReference type="InterPro" id="IPR035965">
    <property type="entry name" value="PAS-like_dom_sf"/>
</dbReference>
<dbReference type="Gene3D" id="3.30.450.20">
    <property type="entry name" value="PAS domain"/>
    <property type="match status" value="2"/>
</dbReference>
<dbReference type="SUPFAM" id="SSF55785">
    <property type="entry name" value="PYP-like sensor domain (PAS domain)"/>
    <property type="match status" value="2"/>
</dbReference>
<dbReference type="GO" id="GO:0052621">
    <property type="term" value="F:diguanylate cyclase activity"/>
    <property type="evidence" value="ECO:0007669"/>
    <property type="project" value="UniProtKB-EC"/>
</dbReference>
<accession>A0ABV6BZ57</accession>
<feature type="domain" description="PAS" evidence="2">
    <location>
        <begin position="153"/>
        <end position="191"/>
    </location>
</feature>
<feature type="region of interest" description="Disordered" evidence="1">
    <location>
        <begin position="1"/>
        <end position="20"/>
    </location>
</feature>
<dbReference type="PROSITE" id="PS50887">
    <property type="entry name" value="GGDEF"/>
    <property type="match status" value="1"/>
</dbReference>
<dbReference type="PANTHER" id="PTHR44757">
    <property type="entry name" value="DIGUANYLATE CYCLASE DGCP"/>
    <property type="match status" value="1"/>
</dbReference>
<dbReference type="PROSITE" id="PS50112">
    <property type="entry name" value="PAS"/>
    <property type="match status" value="2"/>
</dbReference>
<evidence type="ECO:0000259" key="2">
    <source>
        <dbReference type="PROSITE" id="PS50112"/>
    </source>
</evidence>
<dbReference type="Gene3D" id="3.30.70.270">
    <property type="match status" value="1"/>
</dbReference>
<feature type="domain" description="PAS" evidence="2">
    <location>
        <begin position="269"/>
        <end position="338"/>
    </location>
</feature>
<gene>
    <name evidence="4" type="ORF">ACFFRE_00875</name>
</gene>
<evidence type="ECO:0000259" key="3">
    <source>
        <dbReference type="PROSITE" id="PS50887"/>
    </source>
</evidence>
<dbReference type="InterPro" id="IPR052155">
    <property type="entry name" value="Biofilm_reg_signaling"/>
</dbReference>
<dbReference type="NCBIfam" id="TIGR00254">
    <property type="entry name" value="GGDEF"/>
    <property type="match status" value="1"/>
</dbReference>
<dbReference type="EC" id="2.7.7.65" evidence="4"/>
<dbReference type="Proteomes" id="UP001589788">
    <property type="component" value="Unassembled WGS sequence"/>
</dbReference>
<dbReference type="InterPro" id="IPR000014">
    <property type="entry name" value="PAS"/>
</dbReference>
<dbReference type="NCBIfam" id="TIGR00229">
    <property type="entry name" value="sensory_box"/>
    <property type="match status" value="1"/>
</dbReference>
<evidence type="ECO:0000256" key="1">
    <source>
        <dbReference type="SAM" id="MobiDB-lite"/>
    </source>
</evidence>
<dbReference type="InterPro" id="IPR029787">
    <property type="entry name" value="Nucleotide_cyclase"/>
</dbReference>
<proteinExistence type="predicted"/>
<reference evidence="4 5" key="1">
    <citation type="submission" date="2024-09" db="EMBL/GenBank/DDBJ databases">
        <authorList>
            <person name="Sun Q."/>
            <person name="Mori K."/>
        </authorList>
    </citation>
    <scope>NUCLEOTIDE SEQUENCE [LARGE SCALE GENOMIC DNA]</scope>
    <source>
        <strain evidence="4 5">JCM 15389</strain>
    </source>
</reference>
<dbReference type="InterPro" id="IPR043128">
    <property type="entry name" value="Rev_trsase/Diguanyl_cyclase"/>
</dbReference>
<dbReference type="EMBL" id="JBHLYQ010000003">
    <property type="protein sequence ID" value="MFC0080709.1"/>
    <property type="molecule type" value="Genomic_DNA"/>
</dbReference>
<dbReference type="Pfam" id="PF08447">
    <property type="entry name" value="PAS_3"/>
    <property type="match status" value="1"/>
</dbReference>
<evidence type="ECO:0000313" key="5">
    <source>
        <dbReference type="Proteomes" id="UP001589788"/>
    </source>
</evidence>
<sequence length="569" mass="60830">MGEGRSIAADGSRGRRGGSLDPGQALTVLLETHPDADVAAINGSGVAVPVPATVPLGRHRPLLIPTTLDLVVPADRVVLVDLYARARASGCATAPVRRVEDPERPVTVSAVDVRREHGVIVLVFADDLEDETASLVRAAQAPTPPRVARATKDASAVFTWVDDALPRILGWRPEELVGHRSLELVHPEDQELAIANWLNLLETPGTGRRVRLRHRHRDGRWVWLEITNHNHLDDPDPAASPPGAPPGQIVADMVDISDEMAAHQALEARERLLAQLAETVPLGLLHADQRGHLLFANDQLHQILAAPRTASLARLFDQVLPEDHPAIEQALADALGGSPKDLEVRVVAGSELRTCLVRLRPLHGAPAAEPSAFDGLVGCVEDVTLSVRLRRELEQQATYDPLTECRNRASTFAALEEALARSGRRPGGLAVLFVDLNGFKAVNDRLGHRAGDQLLCVAARRLQESVRAGDVVGRIGGDEFLVVAPGVRRAADGLALAEVLAARLAEPILLEGHRLTVTASIGVAWTADPATPGDGLVAAADTAMYRAKQRRSGPCLADWRALSAAPPPS</sequence>
<name>A0ABV6BZ57_9ACTN</name>
<dbReference type="RefSeq" id="WP_377787185.1">
    <property type="nucleotide sequence ID" value="NZ_JBHLYQ010000003.1"/>
</dbReference>
<feature type="domain" description="GGDEF" evidence="3">
    <location>
        <begin position="427"/>
        <end position="561"/>
    </location>
</feature>
<dbReference type="InterPro" id="IPR013655">
    <property type="entry name" value="PAS_fold_3"/>
</dbReference>
<keyword evidence="4" id="KW-0808">Transferase</keyword>
<dbReference type="CDD" id="cd01949">
    <property type="entry name" value="GGDEF"/>
    <property type="match status" value="1"/>
</dbReference>
<dbReference type="SMART" id="SM00091">
    <property type="entry name" value="PAS"/>
    <property type="match status" value="2"/>
</dbReference>
<protein>
    <submittedName>
        <fullName evidence="4">Diguanylate cyclase domain-containing protein</fullName>
        <ecNumber evidence="4">2.7.7.65</ecNumber>
    </submittedName>
</protein>
<dbReference type="InterPro" id="IPR000160">
    <property type="entry name" value="GGDEF_dom"/>
</dbReference>
<dbReference type="CDD" id="cd00130">
    <property type="entry name" value="PAS"/>
    <property type="match status" value="2"/>
</dbReference>
<dbReference type="SUPFAM" id="SSF55073">
    <property type="entry name" value="Nucleotide cyclase"/>
    <property type="match status" value="1"/>
</dbReference>
<keyword evidence="5" id="KW-1185">Reference proteome</keyword>
<evidence type="ECO:0000313" key="4">
    <source>
        <dbReference type="EMBL" id="MFC0080709.1"/>
    </source>
</evidence>
<feature type="compositionally biased region" description="Low complexity" evidence="1">
    <location>
        <begin position="1"/>
        <end position="11"/>
    </location>
</feature>
<comment type="caution">
    <text evidence="4">The sequence shown here is derived from an EMBL/GenBank/DDBJ whole genome shotgun (WGS) entry which is preliminary data.</text>
</comment>